<dbReference type="Proteomes" id="UP000008912">
    <property type="component" value="Unassembled WGS sequence"/>
</dbReference>
<evidence type="ECO:0008006" key="5">
    <source>
        <dbReference type="Google" id="ProtNLM"/>
    </source>
</evidence>
<dbReference type="GeneTree" id="ENSGT00530000065015"/>
<dbReference type="InParanoid" id="A0A7N5P884"/>
<feature type="compositionally biased region" description="Polar residues" evidence="2">
    <location>
        <begin position="292"/>
        <end position="302"/>
    </location>
</feature>
<dbReference type="PANTHER" id="PTHR13958:SF5">
    <property type="entry name" value="COILED-COIL DOMAIN-CONTAINING PROTEIN 187"/>
    <property type="match status" value="1"/>
</dbReference>
<organism evidence="3 4">
    <name type="scientific">Ailuropoda melanoleuca</name>
    <name type="common">Giant panda</name>
    <dbReference type="NCBI Taxonomy" id="9646"/>
    <lineage>
        <taxon>Eukaryota</taxon>
        <taxon>Metazoa</taxon>
        <taxon>Chordata</taxon>
        <taxon>Craniata</taxon>
        <taxon>Vertebrata</taxon>
        <taxon>Euteleostomi</taxon>
        <taxon>Mammalia</taxon>
        <taxon>Eutheria</taxon>
        <taxon>Laurasiatheria</taxon>
        <taxon>Carnivora</taxon>
        <taxon>Caniformia</taxon>
        <taxon>Ursidae</taxon>
        <taxon>Ailuropoda</taxon>
    </lineage>
</organism>
<dbReference type="AlphaFoldDB" id="A0A7N5P884"/>
<feature type="compositionally biased region" description="Polar residues" evidence="2">
    <location>
        <begin position="466"/>
        <end position="481"/>
    </location>
</feature>
<evidence type="ECO:0000256" key="2">
    <source>
        <dbReference type="SAM" id="MobiDB-lite"/>
    </source>
</evidence>
<sequence length="1011" mass="108472">MAALRWPRPSQQPGDLRGAPCVAWSDYTEQSGPRGKACSHPAWSEGEEAKDGDSSVSSGRLSGSSGGHESCPSPPGPWKERPPQVLGPRRRPRESNPRLEQLRDKIRAQAQWQASCASLGTSTPSSASRLHRASKPDPRRKARRLTTAPPAPWDVLRPRPSSKGAAFGGCGVTATWELPPGSSSRTLSSRRPFHSSPGFVALNAAQCGVQDKAIPGQGCEPSGVPQHPASVPREKAKRMKGSPCKREKTPGSPFPRRASKDKGDSKKVGAAEGSPVCPRMPSPASVHGDLQVSANTPNLASCDQPVTIQNAMAVLRGLRQQVQAGLELARNRHPGEGPAPGRSKLWLQDPSGRRQRGPWSTPDVRGSFSKSPQAGVEGRRSSLEKAGSFSTGHRWSTLAAWESYPQLTGAAQGRSPSFQRPGSPPERLTTLPQRPWSTSARQASRSQRTWATYGDWDTSARRPWSPSGQRSWSASFTQGSGSPCRGRGSLLPPSGVEHSWLRPAGGAPGKENEARVPPPCPKPRGALGHPHSAETLREFMRQKTLARRRQALEEKASAVRALELRNQRLQEVYRKQREAVLGKAVPVVSQTTPGIVTFFPHCAQSRGPEAPGSLGSPVLEWSKVTSGMVQGDQEAPGSFCLCLNRALNRTETLEMGGPQDGWDGAPMLMSTRSSPGPLKLQDLSSRSPRPGVCIYLDPEESERLGTSGPLHFRYKQARLQALETMANVLKQRIDILTAKLRGSEAPDALADPVSDLSPSHRSAVPAAPMPSAPVCSGALVPNGSRGAPWDRADVPAGPLVSPTCFLDGKTLPWSPDWERRHSVSLRGHHDSKPRGRAGAWATSDHQPHQWPRGPHFLPAPQLPLPKGEIKMTIPQQVSRPPEGPLVTVLAEPGHMLNLPSAVDLVSTLALAGGGVRLGPEAYVPATSLSCLRRGARKWTRPARPLLPWGLGVPLLPPPPPASSSSPPANSWGKSPGVHLSKGFIEDGRLELDNRLARNTASFQALGPFIGR</sequence>
<feature type="compositionally biased region" description="Basic and acidic residues" evidence="2">
    <location>
        <begin position="93"/>
        <end position="107"/>
    </location>
</feature>
<feature type="compositionally biased region" description="Low complexity" evidence="2">
    <location>
        <begin position="54"/>
        <end position="70"/>
    </location>
</feature>
<feature type="compositionally biased region" description="Basic and acidic residues" evidence="2">
    <location>
        <begin position="824"/>
        <end position="833"/>
    </location>
</feature>
<reference evidence="3 4" key="1">
    <citation type="journal article" date="2010" name="Nature">
        <title>The sequence and de novo assembly of the giant panda genome.</title>
        <authorList>
            <person name="Li R."/>
            <person name="Fan W."/>
            <person name="Tian G."/>
            <person name="Zhu H."/>
            <person name="He L."/>
            <person name="Cai J."/>
            <person name="Huang Q."/>
            <person name="Cai Q."/>
            <person name="Li B."/>
            <person name="Bai Y."/>
            <person name="Zhang Z."/>
            <person name="Zhang Y."/>
            <person name="Wang W."/>
            <person name="Li J."/>
            <person name="Wei F."/>
            <person name="Li H."/>
            <person name="Jian M."/>
            <person name="Li J."/>
            <person name="Zhang Z."/>
            <person name="Nielsen R."/>
            <person name="Li D."/>
            <person name="Gu W."/>
            <person name="Yang Z."/>
            <person name="Xuan Z."/>
            <person name="Ryder O.A."/>
            <person name="Leung F.C."/>
            <person name="Zhou Y."/>
            <person name="Cao J."/>
            <person name="Sun X."/>
            <person name="Fu Y."/>
            <person name="Fang X."/>
            <person name="Guo X."/>
            <person name="Wang B."/>
            <person name="Hou R."/>
            <person name="Shen F."/>
            <person name="Mu B."/>
            <person name="Ni P."/>
            <person name="Lin R."/>
            <person name="Qian W."/>
            <person name="Wang G."/>
            <person name="Yu C."/>
            <person name="Nie W."/>
            <person name="Wang J."/>
            <person name="Wu Z."/>
            <person name="Liang H."/>
            <person name="Min J."/>
            <person name="Wu Q."/>
            <person name="Cheng S."/>
            <person name="Ruan J."/>
            <person name="Wang M."/>
            <person name="Shi Z."/>
            <person name="Wen M."/>
            <person name="Liu B."/>
            <person name="Ren X."/>
            <person name="Zheng H."/>
            <person name="Dong D."/>
            <person name="Cook K."/>
            <person name="Shan G."/>
            <person name="Zhang H."/>
            <person name="Kosiol C."/>
            <person name="Xie X."/>
            <person name="Lu Z."/>
            <person name="Zheng H."/>
            <person name="Li Y."/>
            <person name="Steiner C.C."/>
            <person name="Lam T.T."/>
            <person name="Lin S."/>
            <person name="Zhang Q."/>
            <person name="Li G."/>
            <person name="Tian J."/>
            <person name="Gong T."/>
            <person name="Liu H."/>
            <person name="Zhang D."/>
            <person name="Fang L."/>
            <person name="Ye C."/>
            <person name="Zhang J."/>
            <person name="Hu W."/>
            <person name="Xu A."/>
            <person name="Ren Y."/>
            <person name="Zhang G."/>
            <person name="Bruford M.W."/>
            <person name="Li Q."/>
            <person name="Ma L."/>
            <person name="Guo Y."/>
            <person name="An N."/>
            <person name="Hu Y."/>
            <person name="Zheng Y."/>
            <person name="Shi Y."/>
            <person name="Li Z."/>
            <person name="Liu Q."/>
            <person name="Chen Y."/>
            <person name="Zhao J."/>
            <person name="Qu N."/>
            <person name="Zhao S."/>
            <person name="Tian F."/>
            <person name="Wang X."/>
            <person name="Wang H."/>
            <person name="Xu L."/>
            <person name="Liu X."/>
            <person name="Vinar T."/>
            <person name="Wang Y."/>
            <person name="Lam T.W."/>
            <person name="Yiu S.M."/>
            <person name="Liu S."/>
            <person name="Zhang H."/>
            <person name="Li D."/>
            <person name="Huang Y."/>
            <person name="Wang X."/>
            <person name="Yang G."/>
            <person name="Jiang Z."/>
            <person name="Wang J."/>
            <person name="Qin N."/>
            <person name="Li L."/>
            <person name="Li J."/>
            <person name="Bolund L."/>
            <person name="Kristiansen K."/>
            <person name="Wong G.K."/>
            <person name="Olson M."/>
            <person name="Zhang X."/>
            <person name="Li S."/>
            <person name="Yang H."/>
            <person name="Wang J."/>
            <person name="Wang J."/>
        </authorList>
    </citation>
    <scope>NUCLEOTIDE SEQUENCE [LARGE SCALE GENOMIC DNA]</scope>
</reference>
<dbReference type="GO" id="GO:0034453">
    <property type="term" value="P:microtubule anchoring"/>
    <property type="evidence" value="ECO:0007669"/>
    <property type="project" value="InterPro"/>
</dbReference>
<feature type="region of interest" description="Disordered" evidence="2">
    <location>
        <begin position="1"/>
        <end position="20"/>
    </location>
</feature>
<dbReference type="GO" id="GO:0008017">
    <property type="term" value="F:microtubule binding"/>
    <property type="evidence" value="ECO:0007669"/>
    <property type="project" value="InterPro"/>
</dbReference>
<proteinExistence type="predicted"/>
<evidence type="ECO:0000256" key="1">
    <source>
        <dbReference type="SAM" id="Coils"/>
    </source>
</evidence>
<feature type="compositionally biased region" description="Low complexity" evidence="2">
    <location>
        <begin position="436"/>
        <end position="451"/>
    </location>
</feature>
<feature type="coiled-coil region" evidence="1">
    <location>
        <begin position="552"/>
        <end position="579"/>
    </location>
</feature>
<feature type="region of interest" description="Disordered" evidence="2">
    <location>
        <begin position="747"/>
        <end position="769"/>
    </location>
</feature>
<keyword evidence="4" id="KW-1185">Reference proteome</keyword>
<evidence type="ECO:0000313" key="4">
    <source>
        <dbReference type="Proteomes" id="UP000008912"/>
    </source>
</evidence>
<reference evidence="3" key="2">
    <citation type="submission" date="2025-08" db="UniProtKB">
        <authorList>
            <consortium name="Ensembl"/>
        </authorList>
    </citation>
    <scope>IDENTIFICATION</scope>
</reference>
<keyword evidence="1" id="KW-0175">Coiled coil</keyword>
<protein>
    <recommendedName>
        <fullName evidence="5">Coiled-coil domain containing 187</fullName>
    </recommendedName>
</protein>
<dbReference type="Ensembl" id="ENSAMET00000048769.1">
    <property type="protein sequence ID" value="ENSAMEP00000040490.1"/>
    <property type="gene ID" value="ENSAMEG00000029669.1"/>
</dbReference>
<feature type="region of interest" description="Disordered" evidence="2">
    <location>
        <begin position="212"/>
        <end position="302"/>
    </location>
</feature>
<evidence type="ECO:0000313" key="3">
    <source>
        <dbReference type="Ensembl" id="ENSAMEP00000040490.1"/>
    </source>
</evidence>
<dbReference type="GO" id="GO:0005813">
    <property type="term" value="C:centrosome"/>
    <property type="evidence" value="ECO:0007669"/>
    <property type="project" value="InterPro"/>
</dbReference>
<accession>A0A7N5P884</accession>
<feature type="region of interest" description="Disordered" evidence="2">
    <location>
        <begin position="326"/>
        <end position="390"/>
    </location>
</feature>
<feature type="region of interest" description="Disordered" evidence="2">
    <location>
        <begin position="26"/>
        <end position="197"/>
    </location>
</feature>
<reference evidence="3" key="3">
    <citation type="submission" date="2025-09" db="UniProtKB">
        <authorList>
            <consortium name="Ensembl"/>
        </authorList>
    </citation>
    <scope>IDENTIFICATION</scope>
</reference>
<feature type="region of interest" description="Disordered" evidence="2">
    <location>
        <begin position="824"/>
        <end position="849"/>
    </location>
</feature>
<feature type="compositionally biased region" description="Polar residues" evidence="2">
    <location>
        <begin position="110"/>
        <end position="128"/>
    </location>
</feature>
<feature type="compositionally biased region" description="Basic and acidic residues" evidence="2">
    <location>
        <begin position="258"/>
        <end position="269"/>
    </location>
</feature>
<dbReference type="InterPro" id="IPR028750">
    <property type="entry name" value="CEP350/CC187"/>
</dbReference>
<feature type="region of interest" description="Disordered" evidence="2">
    <location>
        <begin position="407"/>
        <end position="530"/>
    </location>
</feature>
<name>A0A7N5P884_AILME</name>
<dbReference type="PANTHER" id="PTHR13958">
    <property type="entry name" value="CENTROSOME-ASSOCIATED PROTEIN 350"/>
    <property type="match status" value="1"/>
</dbReference>